<evidence type="ECO:0000256" key="2">
    <source>
        <dbReference type="ARBA" id="ARBA00009261"/>
    </source>
</evidence>
<keyword evidence="7 9" id="KW-1133">Transmembrane helix</keyword>
<dbReference type="KEGG" id="nav:JQS30_09870"/>
<keyword evidence="6 9" id="KW-0769">Symport</keyword>
<gene>
    <name evidence="11" type="ORF">JQS30_09870</name>
</gene>
<dbReference type="PRINTS" id="PR00175">
    <property type="entry name" value="NAALASMPORT"/>
</dbReference>
<evidence type="ECO:0000313" key="12">
    <source>
        <dbReference type="Proteomes" id="UP000662939"/>
    </source>
</evidence>
<dbReference type="RefSeq" id="WP_213170120.1">
    <property type="nucleotide sequence ID" value="NZ_CP070496.1"/>
</dbReference>
<feature type="transmembrane region" description="Helical" evidence="9">
    <location>
        <begin position="187"/>
        <end position="208"/>
    </location>
</feature>
<keyword evidence="4 9" id="KW-1003">Cell membrane</keyword>
<evidence type="ECO:0000256" key="6">
    <source>
        <dbReference type="ARBA" id="ARBA00022847"/>
    </source>
</evidence>
<sequence length="494" mass="52547">MEDFLETLGSGNDMYWKYFVIPLLVAVSLYFTLRSLGVQFRLIPHMFRTISETPGQASDGKKGISAFQAFSISAAARVGTGNVVGVSVAISAGGPGAVFWMWVMAIIVAGAAFAESTLGQLYKIREKTSYVGGPAYYMERGLGKRWMGMLFAAILIFTFPFTFMMVQSNTFTGAVNNSLEAAGGTNTNASSVIITLILVTMIAAVIFGGVRRIANVAQTAVPLMAAIYLVIGIAIIAMNIDQIPGVVSNIFGSAFGLREVAGATIGTAIIVGVQRGMFSNEAGMGSVPNAAATASVSHPVKQGLTQSFGVYFDTLLICSITAFIVLVSNPTLGDEEIAGDLVQMAIGESLGAWSIHVLTVVLLFLTFTSCLGNYYYGESNLRFITSNRFAFTAFRSGILVVAFIGGIATLDLVWAFADVTMGVMAAVNLLALIPLSGIVFKLLKDYEEQTKLGIDPVFTRDRIPGLKGVECWEPESERPDASTNESATDSAVKP</sequence>
<dbReference type="EMBL" id="CP070496">
    <property type="protein sequence ID" value="QSB04121.1"/>
    <property type="molecule type" value="Genomic_DNA"/>
</dbReference>
<dbReference type="Proteomes" id="UP000662939">
    <property type="component" value="Chromosome"/>
</dbReference>
<accession>A0A895XE73</accession>
<feature type="region of interest" description="Disordered" evidence="10">
    <location>
        <begin position="473"/>
        <end position="494"/>
    </location>
</feature>
<evidence type="ECO:0000256" key="5">
    <source>
        <dbReference type="ARBA" id="ARBA00022692"/>
    </source>
</evidence>
<dbReference type="InterPro" id="IPR001463">
    <property type="entry name" value="Na/Ala_symport"/>
</dbReference>
<proteinExistence type="inferred from homology"/>
<evidence type="ECO:0000313" key="11">
    <source>
        <dbReference type="EMBL" id="QSB04121.1"/>
    </source>
</evidence>
<dbReference type="NCBIfam" id="TIGR00835">
    <property type="entry name" value="agcS"/>
    <property type="match status" value="1"/>
</dbReference>
<keyword evidence="3 9" id="KW-0813">Transport</keyword>
<name>A0A895XE73_9ACTN</name>
<feature type="transmembrane region" description="Helical" evidence="9">
    <location>
        <begin position="99"/>
        <end position="118"/>
    </location>
</feature>
<comment type="subcellular location">
    <subcellularLocation>
        <location evidence="1 9">Cell membrane</location>
        <topology evidence="1 9">Multi-pass membrane protein</topology>
    </subcellularLocation>
</comment>
<comment type="similarity">
    <text evidence="2 9">Belongs to the alanine or glycine:cation symporter (AGCS) (TC 2.A.25) family.</text>
</comment>
<evidence type="ECO:0000256" key="8">
    <source>
        <dbReference type="ARBA" id="ARBA00023136"/>
    </source>
</evidence>
<feature type="transmembrane region" description="Helical" evidence="9">
    <location>
        <begin position="423"/>
        <end position="443"/>
    </location>
</feature>
<dbReference type="GO" id="GO:0005886">
    <property type="term" value="C:plasma membrane"/>
    <property type="evidence" value="ECO:0007669"/>
    <property type="project" value="UniProtKB-SubCell"/>
</dbReference>
<feature type="transmembrane region" description="Helical" evidence="9">
    <location>
        <begin position="352"/>
        <end position="376"/>
    </location>
</feature>
<reference evidence="11" key="1">
    <citation type="submission" date="2021-02" db="EMBL/GenBank/DDBJ databases">
        <title>Natronoglycomyces albus gen. nov., sp. nov, a haloalkaliphilic actinobacterium from a soda solonchak soil.</title>
        <authorList>
            <person name="Sorokin D.Y."/>
            <person name="Khijniak T.V."/>
            <person name="Zakharycheva A.P."/>
            <person name="Boueva O.V."/>
            <person name="Ariskina E.V."/>
            <person name="Hahnke R.L."/>
            <person name="Bunk B."/>
            <person name="Sproer C."/>
            <person name="Schumann P."/>
            <person name="Evtushenko L.I."/>
            <person name="Kublanov I.V."/>
        </authorList>
    </citation>
    <scope>NUCLEOTIDE SEQUENCE</scope>
    <source>
        <strain evidence="11">DSM 106290</strain>
    </source>
</reference>
<dbReference type="Pfam" id="PF01235">
    <property type="entry name" value="Na_Ala_symp"/>
    <property type="match status" value="1"/>
</dbReference>
<protein>
    <submittedName>
        <fullName evidence="11">Alanine:cation symporter family protein</fullName>
    </submittedName>
</protein>
<feature type="transmembrane region" description="Helical" evidence="9">
    <location>
        <begin position="397"/>
        <end position="417"/>
    </location>
</feature>
<dbReference type="PANTHER" id="PTHR30330:SF1">
    <property type="entry name" value="AMINO-ACID CARRIER PROTEIN ALST"/>
    <property type="match status" value="1"/>
</dbReference>
<dbReference type="PANTHER" id="PTHR30330">
    <property type="entry name" value="AGSS FAMILY TRANSPORTER, SODIUM-ALANINE"/>
    <property type="match status" value="1"/>
</dbReference>
<evidence type="ECO:0000256" key="7">
    <source>
        <dbReference type="ARBA" id="ARBA00022989"/>
    </source>
</evidence>
<dbReference type="AlphaFoldDB" id="A0A895XE73"/>
<feature type="transmembrane region" description="Helical" evidence="9">
    <location>
        <begin position="260"/>
        <end position="278"/>
    </location>
</feature>
<evidence type="ECO:0000256" key="4">
    <source>
        <dbReference type="ARBA" id="ARBA00022475"/>
    </source>
</evidence>
<feature type="transmembrane region" description="Helical" evidence="9">
    <location>
        <begin position="146"/>
        <end position="167"/>
    </location>
</feature>
<evidence type="ECO:0000256" key="9">
    <source>
        <dbReference type="RuleBase" id="RU363064"/>
    </source>
</evidence>
<feature type="transmembrane region" description="Helical" evidence="9">
    <location>
        <begin position="69"/>
        <end position="93"/>
    </location>
</feature>
<organism evidence="11 12">
    <name type="scientific">Natronoglycomyces albus</name>
    <dbReference type="NCBI Taxonomy" id="2811108"/>
    <lineage>
        <taxon>Bacteria</taxon>
        <taxon>Bacillati</taxon>
        <taxon>Actinomycetota</taxon>
        <taxon>Actinomycetes</taxon>
        <taxon>Glycomycetales</taxon>
        <taxon>Glycomycetaceae</taxon>
        <taxon>Natronoglycomyces</taxon>
    </lineage>
</organism>
<keyword evidence="5 9" id="KW-0812">Transmembrane</keyword>
<evidence type="ECO:0000256" key="3">
    <source>
        <dbReference type="ARBA" id="ARBA00022448"/>
    </source>
</evidence>
<feature type="compositionally biased region" description="Polar residues" evidence="10">
    <location>
        <begin position="481"/>
        <end position="494"/>
    </location>
</feature>
<dbReference type="Gene3D" id="1.20.1740.10">
    <property type="entry name" value="Amino acid/polyamine transporter I"/>
    <property type="match status" value="1"/>
</dbReference>
<keyword evidence="8 9" id="KW-0472">Membrane</keyword>
<dbReference type="GO" id="GO:0005283">
    <property type="term" value="F:amino acid:sodium symporter activity"/>
    <property type="evidence" value="ECO:0007669"/>
    <property type="project" value="InterPro"/>
</dbReference>
<feature type="transmembrane region" description="Helical" evidence="9">
    <location>
        <begin position="310"/>
        <end position="332"/>
    </location>
</feature>
<evidence type="ECO:0000256" key="1">
    <source>
        <dbReference type="ARBA" id="ARBA00004651"/>
    </source>
</evidence>
<evidence type="ECO:0000256" key="10">
    <source>
        <dbReference type="SAM" id="MobiDB-lite"/>
    </source>
</evidence>
<dbReference type="FunFam" id="1.20.1740.10:FF:000004">
    <property type="entry name" value="Sodium:alanine symporter family protein"/>
    <property type="match status" value="1"/>
</dbReference>
<feature type="transmembrane region" description="Helical" evidence="9">
    <location>
        <begin position="220"/>
        <end position="240"/>
    </location>
</feature>
<keyword evidence="12" id="KW-1185">Reference proteome</keyword>
<feature type="transmembrane region" description="Helical" evidence="9">
    <location>
        <begin position="15"/>
        <end position="33"/>
    </location>
</feature>